<comment type="caution">
    <text evidence="7">The sequence shown here is derived from an EMBL/GenBank/DDBJ whole genome shotgun (WGS) entry which is preliminary data.</text>
</comment>
<keyword evidence="4" id="KW-0472">Membrane</keyword>
<evidence type="ECO:0000256" key="3">
    <source>
        <dbReference type="ARBA" id="ARBA00022729"/>
    </source>
</evidence>
<dbReference type="RefSeq" id="WP_008220738.1">
    <property type="nucleotide sequence ID" value="NZ_BAFK01000008.1"/>
</dbReference>
<accession>I1DXI8</accession>
<dbReference type="PANTHER" id="PTHR38776:SF1">
    <property type="entry name" value="MLTA-INTERACTING PROTEIN-RELATED"/>
    <property type="match status" value="1"/>
</dbReference>
<dbReference type="STRING" id="562729.RNAN_1754"/>
<dbReference type="Pfam" id="PF06629">
    <property type="entry name" value="MipA"/>
    <property type="match status" value="1"/>
</dbReference>
<protein>
    <recommendedName>
        <fullName evidence="9">Outer membrane protein</fullName>
    </recommendedName>
</protein>
<keyword evidence="5" id="KW-0998">Cell outer membrane</keyword>
<name>I1DXI8_9GAMM</name>
<evidence type="ECO:0000256" key="1">
    <source>
        <dbReference type="ARBA" id="ARBA00004442"/>
    </source>
</evidence>
<reference evidence="7 8" key="1">
    <citation type="journal article" date="2012" name="J. Bacteriol.">
        <title>Genome Sequence of the Protease-Producing Bacterium Rheinheimera nanhaiensis E407-8T, Isolated from Deep-Sea Sediment of the South China Sea.</title>
        <authorList>
            <person name="Zhang X.-Y."/>
            <person name="Zhang Y.-J."/>
            <person name="Qin Q.-L."/>
            <person name="Xie B.-B."/>
            <person name="Chen X.-L."/>
            <person name="Zhou B.-C."/>
            <person name="Zhang Y.-Z."/>
        </authorList>
    </citation>
    <scope>NUCLEOTIDE SEQUENCE [LARGE SCALE GENOMIC DNA]</scope>
    <source>
        <strain evidence="7 8">E407-8</strain>
    </source>
</reference>
<comment type="similarity">
    <text evidence="2">Belongs to the MipA/OmpV family.</text>
</comment>
<dbReference type="Proteomes" id="UP000004374">
    <property type="component" value="Unassembled WGS sequence"/>
</dbReference>
<evidence type="ECO:0000256" key="5">
    <source>
        <dbReference type="ARBA" id="ARBA00023237"/>
    </source>
</evidence>
<feature type="chain" id="PRO_5003639569" description="Outer membrane protein" evidence="6">
    <location>
        <begin position="18"/>
        <end position="284"/>
    </location>
</feature>
<dbReference type="GO" id="GO:0009252">
    <property type="term" value="P:peptidoglycan biosynthetic process"/>
    <property type="evidence" value="ECO:0007669"/>
    <property type="project" value="TreeGrafter"/>
</dbReference>
<dbReference type="PANTHER" id="PTHR38776">
    <property type="entry name" value="MLTA-INTERACTING PROTEIN-RELATED"/>
    <property type="match status" value="1"/>
</dbReference>
<dbReference type="OrthoDB" id="5731040at2"/>
<gene>
    <name evidence="7" type="ORF">RNAN_1754</name>
</gene>
<evidence type="ECO:0000313" key="8">
    <source>
        <dbReference type="Proteomes" id="UP000004374"/>
    </source>
</evidence>
<keyword evidence="3 6" id="KW-0732">Signal</keyword>
<evidence type="ECO:0000256" key="2">
    <source>
        <dbReference type="ARBA" id="ARBA00005722"/>
    </source>
</evidence>
<comment type="subcellular location">
    <subcellularLocation>
        <location evidence="1">Cell outer membrane</location>
    </subcellularLocation>
</comment>
<dbReference type="GO" id="GO:0009279">
    <property type="term" value="C:cell outer membrane"/>
    <property type="evidence" value="ECO:0007669"/>
    <property type="project" value="UniProtKB-SubCell"/>
</dbReference>
<evidence type="ECO:0000313" key="7">
    <source>
        <dbReference type="EMBL" id="GAB58766.1"/>
    </source>
</evidence>
<dbReference type="SUPFAM" id="SSF56935">
    <property type="entry name" value="Porins"/>
    <property type="match status" value="1"/>
</dbReference>
<keyword evidence="8" id="KW-1185">Reference proteome</keyword>
<evidence type="ECO:0008006" key="9">
    <source>
        <dbReference type="Google" id="ProtNLM"/>
    </source>
</evidence>
<feature type="signal peptide" evidence="6">
    <location>
        <begin position="1"/>
        <end position="17"/>
    </location>
</feature>
<dbReference type="InterPro" id="IPR010583">
    <property type="entry name" value="MipA"/>
</dbReference>
<dbReference type="AlphaFoldDB" id="I1DXI8"/>
<dbReference type="EMBL" id="BAFK01000008">
    <property type="protein sequence ID" value="GAB58766.1"/>
    <property type="molecule type" value="Genomic_DNA"/>
</dbReference>
<proteinExistence type="inferred from homology"/>
<evidence type="ECO:0000256" key="4">
    <source>
        <dbReference type="ARBA" id="ARBA00023136"/>
    </source>
</evidence>
<sequence length="284" mass="32488">MRYCILLLALLFSSARAETTAACEPAQSCATEQTLHLSWALGYGQRSNPLYGGEELPLVILPDIYYYAEHWFFDNGKLGSSWALNEQWQLSLVAQFNQEKGHFQKWFGGNAFQFSSTNFSSPSISIDRVGPLQASVREIRKRPTAFDAGLQLDGLVGQWLVQAVLWQDVSNTYQGQHASVGVSLPWQQDSNQWQLSGRLYWKSAKLIDTYYGIDNNEPFYLPRYNGKPSWQPQLSLSWQRPVSERVSLLAFVRYLHLDDAMTDSPLVRTDNVTTWFLGISYRMY</sequence>
<organism evidence="7 8">
    <name type="scientific">Rheinheimera nanhaiensis E407-8</name>
    <dbReference type="NCBI Taxonomy" id="562729"/>
    <lineage>
        <taxon>Bacteria</taxon>
        <taxon>Pseudomonadati</taxon>
        <taxon>Pseudomonadota</taxon>
        <taxon>Gammaproteobacteria</taxon>
        <taxon>Chromatiales</taxon>
        <taxon>Chromatiaceae</taxon>
        <taxon>Rheinheimera</taxon>
    </lineage>
</organism>
<evidence type="ECO:0000256" key="6">
    <source>
        <dbReference type="SAM" id="SignalP"/>
    </source>
</evidence>